<dbReference type="EMBL" id="CAKLBY020000223">
    <property type="protein sequence ID" value="CAK7935940.1"/>
    <property type="molecule type" value="Genomic_DNA"/>
</dbReference>
<feature type="region of interest" description="Disordered" evidence="1">
    <location>
        <begin position="1"/>
        <end position="133"/>
    </location>
</feature>
<accession>A0AAV1URC1</accession>
<sequence length="133" mass="13919">MRGSVNPSAGELPAPGREPPDPTVGEQRSQLSAISSQGKRSKSSCDDMEGATTVTTEKADGVQPSQAPVLPSSTASSGDFQTGDEPIPSPKVTPPPKDKPLLRRPAQATHPESPRQPVQVVRPQDVYSALVEA</sequence>
<organism evidence="2 3">
    <name type="scientific">Peronospora matthiolae</name>
    <dbReference type="NCBI Taxonomy" id="2874970"/>
    <lineage>
        <taxon>Eukaryota</taxon>
        <taxon>Sar</taxon>
        <taxon>Stramenopiles</taxon>
        <taxon>Oomycota</taxon>
        <taxon>Peronosporomycetes</taxon>
        <taxon>Peronosporales</taxon>
        <taxon>Peronosporaceae</taxon>
        <taxon>Peronospora</taxon>
    </lineage>
</organism>
<proteinExistence type="predicted"/>
<evidence type="ECO:0000313" key="3">
    <source>
        <dbReference type="Proteomes" id="UP001162060"/>
    </source>
</evidence>
<dbReference type="Proteomes" id="UP001162060">
    <property type="component" value="Unassembled WGS sequence"/>
</dbReference>
<evidence type="ECO:0000313" key="2">
    <source>
        <dbReference type="EMBL" id="CAK7935940.1"/>
    </source>
</evidence>
<gene>
    <name evidence="2" type="ORF">PM001_LOCUS21090</name>
</gene>
<feature type="compositionally biased region" description="Low complexity" evidence="1">
    <location>
        <begin position="115"/>
        <end position="124"/>
    </location>
</feature>
<feature type="compositionally biased region" description="Polar residues" evidence="1">
    <location>
        <begin position="63"/>
        <end position="80"/>
    </location>
</feature>
<protein>
    <submittedName>
        <fullName evidence="2">Uncharacterized protein</fullName>
    </submittedName>
</protein>
<feature type="compositionally biased region" description="Polar residues" evidence="1">
    <location>
        <begin position="26"/>
        <end position="38"/>
    </location>
</feature>
<evidence type="ECO:0000256" key="1">
    <source>
        <dbReference type="SAM" id="MobiDB-lite"/>
    </source>
</evidence>
<dbReference type="AlphaFoldDB" id="A0AAV1URC1"/>
<comment type="caution">
    <text evidence="2">The sequence shown here is derived from an EMBL/GenBank/DDBJ whole genome shotgun (WGS) entry which is preliminary data.</text>
</comment>
<name>A0AAV1URC1_9STRA</name>
<reference evidence="2" key="1">
    <citation type="submission" date="2024-01" db="EMBL/GenBank/DDBJ databases">
        <authorList>
            <person name="Webb A."/>
        </authorList>
    </citation>
    <scope>NUCLEOTIDE SEQUENCE</scope>
    <source>
        <strain evidence="2">Pm1</strain>
    </source>
</reference>